<dbReference type="PANTHER" id="PTHR34135">
    <property type="entry name" value="LYSOZYME"/>
    <property type="match status" value="1"/>
</dbReference>
<comment type="similarity">
    <text evidence="1">Belongs to the glycosyl hydrolase 25 family.</text>
</comment>
<evidence type="ECO:0000313" key="4">
    <source>
        <dbReference type="Proteomes" id="UP001551482"/>
    </source>
</evidence>
<dbReference type="Gene3D" id="3.20.20.80">
    <property type="entry name" value="Glycosidases"/>
    <property type="match status" value="1"/>
</dbReference>
<dbReference type="Proteomes" id="UP001551482">
    <property type="component" value="Unassembled WGS sequence"/>
</dbReference>
<name>A0ABV3DKM1_9ACTN</name>
<evidence type="ECO:0000313" key="3">
    <source>
        <dbReference type="EMBL" id="MEU8135757.1"/>
    </source>
</evidence>
<reference evidence="3 4" key="1">
    <citation type="submission" date="2024-06" db="EMBL/GenBank/DDBJ databases">
        <title>The Natural Products Discovery Center: Release of the First 8490 Sequenced Strains for Exploring Actinobacteria Biosynthetic Diversity.</title>
        <authorList>
            <person name="Kalkreuter E."/>
            <person name="Kautsar S.A."/>
            <person name="Yang D."/>
            <person name="Bader C.D."/>
            <person name="Teijaro C.N."/>
            <person name="Fluegel L."/>
            <person name="Davis C.M."/>
            <person name="Simpson J.R."/>
            <person name="Lauterbach L."/>
            <person name="Steele A.D."/>
            <person name="Gui C."/>
            <person name="Meng S."/>
            <person name="Li G."/>
            <person name="Viehrig K."/>
            <person name="Ye F."/>
            <person name="Su P."/>
            <person name="Kiefer A.F."/>
            <person name="Nichols A."/>
            <person name="Cepeda A.J."/>
            <person name="Yan W."/>
            <person name="Fan B."/>
            <person name="Jiang Y."/>
            <person name="Adhikari A."/>
            <person name="Zheng C.-J."/>
            <person name="Schuster L."/>
            <person name="Cowan T.M."/>
            <person name="Smanski M.J."/>
            <person name="Chevrette M.G."/>
            <person name="De Carvalho L.P.S."/>
            <person name="Shen B."/>
        </authorList>
    </citation>
    <scope>NUCLEOTIDE SEQUENCE [LARGE SCALE GENOMIC DNA]</scope>
    <source>
        <strain evidence="3 4">NPDC048946</strain>
    </source>
</reference>
<dbReference type="EMBL" id="JBEZFP010000049">
    <property type="protein sequence ID" value="MEU8135757.1"/>
    <property type="molecule type" value="Genomic_DNA"/>
</dbReference>
<dbReference type="Pfam" id="PF01183">
    <property type="entry name" value="Glyco_hydro_25"/>
    <property type="match status" value="1"/>
</dbReference>
<dbReference type="SUPFAM" id="SSF51445">
    <property type="entry name" value="(Trans)glycosidases"/>
    <property type="match status" value="1"/>
</dbReference>
<accession>A0ABV3DKM1</accession>
<evidence type="ECO:0000256" key="2">
    <source>
        <dbReference type="SAM" id="MobiDB-lite"/>
    </source>
</evidence>
<gene>
    <name evidence="3" type="ORF">AB0C36_19835</name>
</gene>
<dbReference type="InterPro" id="IPR002053">
    <property type="entry name" value="Glyco_hydro_25"/>
</dbReference>
<sequence>MGFAKGYDVSDYQTGIPADAGFVIIKASEGARTKQADWRAKQAEARRRGLVVGYYHFFHAENAVDDEVAHFCATVGDVPENELLVLDFEPYNQGVPDATCTARKNQWLAKVKARYPRHKVGMYANRDWWFRTDDECGDFLWIADYAAAAGAPRIQAAWRFHQYTEHPLDTNVFNGSEGALRAWAGAPPAAVPGHQPVAEARDSQESRAAAAAAAVAARPARPSWERLVAHVLSVPEQTYEHWDPAEGWDNRTRWGKQYGEDGVAWCVIFEWCMYEDAGLASVVPKTNNVTSFSNWARQRGQWTAYPSLGAWVNFDDGQHTEIVVGFTRTHVTTKGGNSKPEGGDGRQGRGVYTHTYRRTDPGITGYFAPRFPDGCPPTADPSDPRGGARVDSSPPVAPADALDPNNSQRGKKKMALVSKTVPAVVGDDSATTFTAVPGRAWINVSADYVPPGEKVTVRIDVADGNGAWLQANQVRMVGNGEVGWLELEASERTRVVSVKRLSHGGARLDATLHYPEG</sequence>
<dbReference type="RefSeq" id="WP_358355746.1">
    <property type="nucleotide sequence ID" value="NZ_JBEZFP010000049.1"/>
</dbReference>
<dbReference type="InterPro" id="IPR017853">
    <property type="entry name" value="GH"/>
</dbReference>
<protein>
    <submittedName>
        <fullName evidence="3">Glycoside hydrolase family 25 protein</fullName>
    </submittedName>
</protein>
<comment type="caution">
    <text evidence="3">The sequence shown here is derived from an EMBL/GenBank/DDBJ whole genome shotgun (WGS) entry which is preliminary data.</text>
</comment>
<proteinExistence type="inferred from homology"/>
<organism evidence="3 4">
    <name type="scientific">Streptodolium elevatio</name>
    <dbReference type="NCBI Taxonomy" id="3157996"/>
    <lineage>
        <taxon>Bacteria</taxon>
        <taxon>Bacillati</taxon>
        <taxon>Actinomycetota</taxon>
        <taxon>Actinomycetes</taxon>
        <taxon>Kitasatosporales</taxon>
        <taxon>Streptomycetaceae</taxon>
        <taxon>Streptodolium</taxon>
    </lineage>
</organism>
<dbReference type="GO" id="GO:0016787">
    <property type="term" value="F:hydrolase activity"/>
    <property type="evidence" value="ECO:0007669"/>
    <property type="project" value="UniProtKB-KW"/>
</dbReference>
<keyword evidence="3" id="KW-0378">Hydrolase</keyword>
<feature type="region of interest" description="Disordered" evidence="2">
    <location>
        <begin position="369"/>
        <end position="413"/>
    </location>
</feature>
<dbReference type="PROSITE" id="PS51904">
    <property type="entry name" value="GLYCOSYL_HYDROL_F25_2"/>
    <property type="match status" value="1"/>
</dbReference>
<dbReference type="PANTHER" id="PTHR34135:SF2">
    <property type="entry name" value="LYSOZYME"/>
    <property type="match status" value="1"/>
</dbReference>
<dbReference type="CDD" id="cd00599">
    <property type="entry name" value="GH25_muramidase"/>
    <property type="match status" value="1"/>
</dbReference>
<feature type="region of interest" description="Disordered" evidence="2">
    <location>
        <begin position="331"/>
        <end position="352"/>
    </location>
</feature>
<keyword evidence="4" id="KW-1185">Reference proteome</keyword>
<evidence type="ECO:0000256" key="1">
    <source>
        <dbReference type="ARBA" id="ARBA00010646"/>
    </source>
</evidence>